<dbReference type="EMBL" id="ML992701">
    <property type="protein sequence ID" value="KAF2207648.1"/>
    <property type="molecule type" value="Genomic_DNA"/>
</dbReference>
<evidence type="ECO:0000256" key="1">
    <source>
        <dbReference type="SAM" id="Phobius"/>
    </source>
</evidence>
<sequence>MTATPLSKMDARLACDPSNSTVDHRGTLESQAHQIRRMFITGDITTNSWSATTACPTSCPATKLLSAISVSSSASLASIVGAATAQPASCSVRITAAATHIMTLPLCSMASRGGPYCQLGRLTPYSSKARIASKTFQHGLCNGQESPFVLDPQSMSCGPKLQQEKYLVNDSSASRSLTSSMLTAFVPQSKKRPRLPQRLVSKTNPFRITNWPGEVRRVPVAGGETVYYSLAACKHRTCIECALIIRLSSKSGSCFECGKDSDDVWFTPSPESITNALEAASPTGGVQVISAVDAAGSGAYVQVLFADELPEKYTHWLLSKLAYGVTYGRALNTKRSHTIMLRKNTATKQFSGSVASLVGSLAVGSAIAAMIAEMRNSVSSMNARDPNSETKLIVDDVEASSVSCAKG</sequence>
<evidence type="ECO:0000313" key="2">
    <source>
        <dbReference type="EMBL" id="KAF2207648.1"/>
    </source>
</evidence>
<dbReference type="OrthoDB" id="3650941at2759"/>
<keyword evidence="1" id="KW-0812">Transmembrane</keyword>
<keyword evidence="3" id="KW-1185">Reference proteome</keyword>
<proteinExistence type="predicted"/>
<name>A0A6A6EZJ7_9PEZI</name>
<keyword evidence="1" id="KW-0472">Membrane</keyword>
<dbReference type="AlphaFoldDB" id="A0A6A6EZJ7"/>
<reference evidence="2" key="1">
    <citation type="journal article" date="2020" name="Stud. Mycol.">
        <title>101 Dothideomycetes genomes: a test case for predicting lifestyles and emergence of pathogens.</title>
        <authorList>
            <person name="Haridas S."/>
            <person name="Albert R."/>
            <person name="Binder M."/>
            <person name="Bloem J."/>
            <person name="Labutti K."/>
            <person name="Salamov A."/>
            <person name="Andreopoulos B."/>
            <person name="Baker S."/>
            <person name="Barry K."/>
            <person name="Bills G."/>
            <person name="Bluhm B."/>
            <person name="Cannon C."/>
            <person name="Castanera R."/>
            <person name="Culley D."/>
            <person name="Daum C."/>
            <person name="Ezra D."/>
            <person name="Gonzalez J."/>
            <person name="Henrissat B."/>
            <person name="Kuo A."/>
            <person name="Liang C."/>
            <person name="Lipzen A."/>
            <person name="Lutzoni F."/>
            <person name="Magnuson J."/>
            <person name="Mondo S."/>
            <person name="Nolan M."/>
            <person name="Ohm R."/>
            <person name="Pangilinan J."/>
            <person name="Park H.-J."/>
            <person name="Ramirez L."/>
            <person name="Alfaro M."/>
            <person name="Sun H."/>
            <person name="Tritt A."/>
            <person name="Yoshinaga Y."/>
            <person name="Zwiers L.-H."/>
            <person name="Turgeon B."/>
            <person name="Goodwin S."/>
            <person name="Spatafora J."/>
            <person name="Crous P."/>
            <person name="Grigoriev I."/>
        </authorList>
    </citation>
    <scope>NUCLEOTIDE SEQUENCE</scope>
    <source>
        <strain evidence="2">SCOH1-5</strain>
    </source>
</reference>
<feature type="transmembrane region" description="Helical" evidence="1">
    <location>
        <begin position="350"/>
        <end position="372"/>
    </location>
</feature>
<dbReference type="Proteomes" id="UP000799539">
    <property type="component" value="Unassembled WGS sequence"/>
</dbReference>
<protein>
    <submittedName>
        <fullName evidence="2">Uncharacterized protein</fullName>
    </submittedName>
</protein>
<gene>
    <name evidence="2" type="ORF">CERZMDRAFT_102134</name>
</gene>
<organism evidence="2 3">
    <name type="scientific">Cercospora zeae-maydis SCOH1-5</name>
    <dbReference type="NCBI Taxonomy" id="717836"/>
    <lineage>
        <taxon>Eukaryota</taxon>
        <taxon>Fungi</taxon>
        <taxon>Dikarya</taxon>
        <taxon>Ascomycota</taxon>
        <taxon>Pezizomycotina</taxon>
        <taxon>Dothideomycetes</taxon>
        <taxon>Dothideomycetidae</taxon>
        <taxon>Mycosphaerellales</taxon>
        <taxon>Mycosphaerellaceae</taxon>
        <taxon>Cercospora</taxon>
    </lineage>
</organism>
<accession>A0A6A6EZJ7</accession>
<evidence type="ECO:0000313" key="3">
    <source>
        <dbReference type="Proteomes" id="UP000799539"/>
    </source>
</evidence>
<keyword evidence="1" id="KW-1133">Transmembrane helix</keyword>